<dbReference type="OrthoDB" id="10510357at2759"/>
<dbReference type="EMBL" id="JABFAD010000001">
    <property type="protein sequence ID" value="MBA0790814.1"/>
    <property type="molecule type" value="Genomic_DNA"/>
</dbReference>
<evidence type="ECO:0000313" key="2">
    <source>
        <dbReference type="EMBL" id="MBA0790814.1"/>
    </source>
</evidence>
<comment type="caution">
    <text evidence="2">The sequence shown here is derived from an EMBL/GenBank/DDBJ whole genome shotgun (WGS) entry which is preliminary data.</text>
</comment>
<protein>
    <submittedName>
        <fullName evidence="2">Uncharacterized protein</fullName>
    </submittedName>
</protein>
<evidence type="ECO:0000313" key="3">
    <source>
        <dbReference type="Proteomes" id="UP000593560"/>
    </source>
</evidence>
<sequence length="71" mass="7863">MTDETVVWRPLPNPRVRVSFNYRFHRDLEALSSGGSLACERRLPPETRRLMKGGGSGGDSKASGGRRAKYA</sequence>
<keyword evidence="3" id="KW-1185">Reference proteome</keyword>
<name>A0A7J9G0X2_9ROSI</name>
<feature type="compositionally biased region" description="Basic and acidic residues" evidence="1">
    <location>
        <begin position="39"/>
        <end position="49"/>
    </location>
</feature>
<feature type="region of interest" description="Disordered" evidence="1">
    <location>
        <begin position="35"/>
        <end position="71"/>
    </location>
</feature>
<dbReference type="AlphaFoldDB" id="A0A7J9G0X2"/>
<organism evidence="2 3">
    <name type="scientific">Gossypium harknessii</name>
    <dbReference type="NCBI Taxonomy" id="34285"/>
    <lineage>
        <taxon>Eukaryota</taxon>
        <taxon>Viridiplantae</taxon>
        <taxon>Streptophyta</taxon>
        <taxon>Embryophyta</taxon>
        <taxon>Tracheophyta</taxon>
        <taxon>Spermatophyta</taxon>
        <taxon>Magnoliopsida</taxon>
        <taxon>eudicotyledons</taxon>
        <taxon>Gunneridae</taxon>
        <taxon>Pentapetalae</taxon>
        <taxon>rosids</taxon>
        <taxon>malvids</taxon>
        <taxon>Malvales</taxon>
        <taxon>Malvaceae</taxon>
        <taxon>Malvoideae</taxon>
        <taxon>Gossypium</taxon>
    </lineage>
</organism>
<gene>
    <name evidence="2" type="ORF">Gohar_015436</name>
</gene>
<reference evidence="2 3" key="1">
    <citation type="journal article" date="2019" name="Genome Biol. Evol.">
        <title>Insights into the evolution of the New World diploid cottons (Gossypium, subgenus Houzingenia) based on genome sequencing.</title>
        <authorList>
            <person name="Grover C.E."/>
            <person name="Arick M.A. 2nd"/>
            <person name="Thrash A."/>
            <person name="Conover J.L."/>
            <person name="Sanders W.S."/>
            <person name="Peterson D.G."/>
            <person name="Frelichowski J.E."/>
            <person name="Scheffler J.A."/>
            <person name="Scheffler B.E."/>
            <person name="Wendel J.F."/>
        </authorList>
    </citation>
    <scope>NUCLEOTIDE SEQUENCE [LARGE SCALE GENOMIC DNA]</scope>
    <source>
        <strain evidence="2">0</strain>
        <tissue evidence="2">Leaf</tissue>
    </source>
</reference>
<dbReference type="Proteomes" id="UP000593560">
    <property type="component" value="Unassembled WGS sequence"/>
</dbReference>
<proteinExistence type="predicted"/>
<accession>A0A7J9G0X2</accession>
<evidence type="ECO:0000256" key="1">
    <source>
        <dbReference type="SAM" id="MobiDB-lite"/>
    </source>
</evidence>